<evidence type="ECO:0000313" key="3">
    <source>
        <dbReference type="Proteomes" id="UP000492821"/>
    </source>
</evidence>
<keyword evidence="2" id="KW-1133">Transmembrane helix</keyword>
<dbReference type="WBParaSite" id="Pan_g22307.t1">
    <property type="protein sequence ID" value="Pan_g22307.t1"/>
    <property type="gene ID" value="Pan_g22307"/>
</dbReference>
<feature type="region of interest" description="Disordered" evidence="1">
    <location>
        <begin position="322"/>
        <end position="397"/>
    </location>
</feature>
<evidence type="ECO:0000313" key="4">
    <source>
        <dbReference type="WBParaSite" id="Pan_g22307.t1"/>
    </source>
</evidence>
<organism evidence="3 4">
    <name type="scientific">Panagrellus redivivus</name>
    <name type="common">Microworm</name>
    <dbReference type="NCBI Taxonomy" id="6233"/>
    <lineage>
        <taxon>Eukaryota</taxon>
        <taxon>Metazoa</taxon>
        <taxon>Ecdysozoa</taxon>
        <taxon>Nematoda</taxon>
        <taxon>Chromadorea</taxon>
        <taxon>Rhabditida</taxon>
        <taxon>Tylenchina</taxon>
        <taxon>Panagrolaimomorpha</taxon>
        <taxon>Panagrolaimoidea</taxon>
        <taxon>Panagrolaimidae</taxon>
        <taxon>Panagrellus</taxon>
    </lineage>
</organism>
<dbReference type="InterPro" id="IPR019429">
    <property type="entry name" value="7TM_GPCR_serpentine_rcpt_Sri"/>
</dbReference>
<feature type="transmembrane region" description="Helical" evidence="2">
    <location>
        <begin position="31"/>
        <end position="51"/>
    </location>
</feature>
<reference evidence="3" key="1">
    <citation type="journal article" date="2013" name="Genetics">
        <title>The draft genome and transcriptome of Panagrellus redivivus are shaped by the harsh demands of a free-living lifestyle.</title>
        <authorList>
            <person name="Srinivasan J."/>
            <person name="Dillman A.R."/>
            <person name="Macchietto M.G."/>
            <person name="Heikkinen L."/>
            <person name="Lakso M."/>
            <person name="Fracchia K.M."/>
            <person name="Antoshechkin I."/>
            <person name="Mortazavi A."/>
            <person name="Wong G."/>
            <person name="Sternberg P.W."/>
        </authorList>
    </citation>
    <scope>NUCLEOTIDE SEQUENCE [LARGE SCALE GENOMIC DNA]</scope>
    <source>
        <strain evidence="3">MT8872</strain>
    </source>
</reference>
<sequence>MGYYKYYILNFQIAASVFDLHISFIYSPLPIFPAPAICCTSLFAVNANWVFEYVNFIIMHFTLSYVGVSILIGLLYRYYALQGNLSFFHSKKGVILITLFIIVYPIPTVIALVASVTSPEETRYYIQTEYSFYYETFINYCCHAISDPVSMIIYAIFAAIQITFIGSCSVITMFRINHMMKEKKLKLTKKTYDLHKQLIYSLWVQAFLPTCFLALPTVTAFVMIINAFGNLRGEFKDAFTMLILPSMQSPQSDGDEDGSHYYQAIDVAQFKQTILDQTARNSFLRPVYPPMMRNGSGFVGLNQSRQRSQQPHVTFLPNEYRTHADSSTDETPPTTPSSCSSSSGSVPAKEKKPKTVTLTEDVRREAKFPSGVASNSSTEDEGWASGNDQKIGELPDFCIPTVLG</sequence>
<feature type="transmembrane region" description="Helical" evidence="2">
    <location>
        <begin position="152"/>
        <end position="177"/>
    </location>
</feature>
<reference evidence="4" key="2">
    <citation type="submission" date="2020-10" db="UniProtKB">
        <authorList>
            <consortium name="WormBaseParasite"/>
        </authorList>
    </citation>
    <scope>IDENTIFICATION</scope>
</reference>
<keyword evidence="3" id="KW-1185">Reference proteome</keyword>
<dbReference type="Proteomes" id="UP000492821">
    <property type="component" value="Unassembled WGS sequence"/>
</dbReference>
<protein>
    <submittedName>
        <fullName evidence="4">G_PROTEIN_RECEP_F1_2 domain-containing protein</fullName>
    </submittedName>
</protein>
<evidence type="ECO:0000256" key="2">
    <source>
        <dbReference type="SAM" id="Phobius"/>
    </source>
</evidence>
<proteinExistence type="predicted"/>
<keyword evidence="2" id="KW-0472">Membrane</keyword>
<feature type="transmembrane region" description="Helical" evidence="2">
    <location>
        <begin position="93"/>
        <end position="114"/>
    </location>
</feature>
<feature type="transmembrane region" description="Helical" evidence="2">
    <location>
        <begin position="57"/>
        <end position="81"/>
    </location>
</feature>
<dbReference type="InterPro" id="IPR053220">
    <property type="entry name" value="Nematode_rcpt-like_serp_H"/>
</dbReference>
<accession>A0A7E4VKI3</accession>
<feature type="transmembrane region" description="Helical" evidence="2">
    <location>
        <begin position="198"/>
        <end position="225"/>
    </location>
</feature>
<name>A0A7E4VKI3_PANRE</name>
<keyword evidence="2" id="KW-0812">Transmembrane</keyword>
<dbReference type="Pfam" id="PF10327">
    <property type="entry name" value="7TM_GPCR_Sri"/>
    <property type="match status" value="1"/>
</dbReference>
<feature type="compositionally biased region" description="Low complexity" evidence="1">
    <location>
        <begin position="329"/>
        <end position="347"/>
    </location>
</feature>
<dbReference type="AlphaFoldDB" id="A0A7E4VKI3"/>
<evidence type="ECO:0000256" key="1">
    <source>
        <dbReference type="SAM" id="MobiDB-lite"/>
    </source>
</evidence>
<dbReference type="PANTHER" id="PTHR22941">
    <property type="entry name" value="SERPENTINE RECEPTOR"/>
    <property type="match status" value="1"/>
</dbReference>